<feature type="chain" id="PRO_5023150694" evidence="1">
    <location>
        <begin position="20"/>
        <end position="816"/>
    </location>
</feature>
<keyword evidence="2" id="KW-0645">Protease</keyword>
<dbReference type="InterPro" id="IPR043741">
    <property type="entry name" value="DUF5686"/>
</dbReference>
<dbReference type="Proteomes" id="UP000321479">
    <property type="component" value="Chromosome"/>
</dbReference>
<proteinExistence type="predicted"/>
<evidence type="ECO:0000256" key="1">
    <source>
        <dbReference type="SAM" id="SignalP"/>
    </source>
</evidence>
<feature type="signal peptide" evidence="1">
    <location>
        <begin position="1"/>
        <end position="19"/>
    </location>
</feature>
<keyword evidence="3" id="KW-1185">Reference proteome</keyword>
<keyword evidence="1" id="KW-0732">Signal</keyword>
<sequence length="816" mass="92871">MRFTLPAFIFLFICTAASAQVTLSGKITDQSGNSVPFASIYVKTTTKGTSANSEGEYTLKLQPGRYEILYRAVGYKQESRAVDLKTNTVLNITLNAEVYQLSDVTISAKGEDPAYAIIRKAVRRRKAHLNEIKAYTCDVYIKGLQKLVAAPKKFMGADINQIGREIGLDSNRRGIVYLSESQSKLSYKYPGQLHEEMVSSKFSGSNRMFSFNRATDAKVNFYENFQDWQGLSNRPLVSPVSDNALFYYKYKLMGTSTENGVLINKIRVTPKRGHDPCFDGFIYIIDGSWRIYALDLYITSRANINFADTLRINQQFMPVDSNRWLQSSNKFEFSGGLFGFRLKGYFISVYKDYDLNPTFKKHEFNELLNIPQKVNKNDTAFWNRERPIPLTEEERTDYRKKEKLAAKRETKAYLDSLDKATNKVTPTGLVLTGINIIDRYKHAFYHLDPLVTSIQYNTVEGPVLNYGFSYRKQADSNSRKFVSFGAKVRYGFSNHLFNASANTTLPVGNFYLNLGGGTDVVDLNNHEPISPFVNSVYTLFERENYEKLYQKKFLAASLSGRITGGWQASASVEWADRKWLPNTSGYSFFHPGDHAFTSNNPLTQAVDHPLFPQNQSFKVTLRTTYDFSNKYETYPFGRRYLPSEYPTIGLTFTKGIKNIFGSAVDYDLLAADISKQDISLGMYGRTSFFVGAGKFLNANSLYYPDFKQFSGNQVTFYKSGINSFLLLDYYQFSTPDQYIEAHAEHNFSGFITNKIPLIRKLKLQEIVDFNYLSTPQLKNYMELGVGLQYFGFRVMYGTSFNSGSNIKNGLRVGVSF</sequence>
<protein>
    <submittedName>
        <fullName evidence="2">Carboxypeptidase-like regulatory domain-containing protein</fullName>
    </submittedName>
</protein>
<dbReference type="KEGG" id="mgin:FRZ54_11125"/>
<keyword evidence="2" id="KW-0378">Hydrolase</keyword>
<evidence type="ECO:0000313" key="2">
    <source>
        <dbReference type="EMBL" id="QEC63105.1"/>
    </source>
</evidence>
<dbReference type="Pfam" id="PF13715">
    <property type="entry name" value="CarbopepD_reg_2"/>
    <property type="match status" value="1"/>
</dbReference>
<dbReference type="EMBL" id="CP042436">
    <property type="protein sequence ID" value="QEC63105.1"/>
    <property type="molecule type" value="Genomic_DNA"/>
</dbReference>
<name>A0A5B8UWN8_9SPHI</name>
<dbReference type="OrthoDB" id="983143at2"/>
<dbReference type="RefSeq" id="WP_147031681.1">
    <property type="nucleotide sequence ID" value="NZ_CP042436.1"/>
</dbReference>
<dbReference type="Pfam" id="PF18939">
    <property type="entry name" value="DUF5686"/>
    <property type="match status" value="1"/>
</dbReference>
<evidence type="ECO:0000313" key="3">
    <source>
        <dbReference type="Proteomes" id="UP000321479"/>
    </source>
</evidence>
<dbReference type="InterPro" id="IPR008969">
    <property type="entry name" value="CarboxyPept-like_regulatory"/>
</dbReference>
<accession>A0A5B8UWN8</accession>
<keyword evidence="2" id="KW-0121">Carboxypeptidase</keyword>
<dbReference type="SUPFAM" id="SSF49464">
    <property type="entry name" value="Carboxypeptidase regulatory domain-like"/>
    <property type="match status" value="1"/>
</dbReference>
<dbReference type="AlphaFoldDB" id="A0A5B8UWN8"/>
<dbReference type="Gene3D" id="2.60.40.1120">
    <property type="entry name" value="Carboxypeptidase-like, regulatory domain"/>
    <property type="match status" value="1"/>
</dbReference>
<dbReference type="GO" id="GO:0004180">
    <property type="term" value="F:carboxypeptidase activity"/>
    <property type="evidence" value="ECO:0007669"/>
    <property type="project" value="UniProtKB-KW"/>
</dbReference>
<organism evidence="2 3">
    <name type="scientific">Mucilaginibacter ginsenosidivorans</name>
    <dbReference type="NCBI Taxonomy" id="398053"/>
    <lineage>
        <taxon>Bacteria</taxon>
        <taxon>Pseudomonadati</taxon>
        <taxon>Bacteroidota</taxon>
        <taxon>Sphingobacteriia</taxon>
        <taxon>Sphingobacteriales</taxon>
        <taxon>Sphingobacteriaceae</taxon>
        <taxon>Mucilaginibacter</taxon>
    </lineage>
</organism>
<reference evidence="2 3" key="1">
    <citation type="journal article" date="2017" name="Curr. Microbiol.">
        <title>Mucilaginibacter ginsenosidivorans sp. nov., Isolated from Soil of Ginseng Field.</title>
        <authorList>
            <person name="Kim M.M."/>
            <person name="Siddiqi M.Z."/>
            <person name="Im W.T."/>
        </authorList>
    </citation>
    <scope>NUCLEOTIDE SEQUENCE [LARGE SCALE GENOMIC DNA]</scope>
    <source>
        <strain evidence="2 3">Gsoil 3017</strain>
    </source>
</reference>
<gene>
    <name evidence="2" type="ORF">FRZ54_11125</name>
</gene>